<protein>
    <submittedName>
        <fullName evidence="2">Glycine zipper family protein</fullName>
    </submittedName>
</protein>
<organism evidence="2 3">
    <name type="scientific">Methylotuvimicrobium buryatense</name>
    <name type="common">Methylomicrobium buryatense</name>
    <dbReference type="NCBI Taxonomy" id="95641"/>
    <lineage>
        <taxon>Bacteria</taxon>
        <taxon>Pseudomonadati</taxon>
        <taxon>Pseudomonadota</taxon>
        <taxon>Gammaproteobacteria</taxon>
        <taxon>Methylococcales</taxon>
        <taxon>Methylococcaceae</taxon>
        <taxon>Methylotuvimicrobium</taxon>
    </lineage>
</organism>
<keyword evidence="1" id="KW-1133">Transmembrane helix</keyword>
<evidence type="ECO:0000313" key="3">
    <source>
        <dbReference type="Proteomes" id="UP000305881"/>
    </source>
</evidence>
<accession>A0A4P9UPD6</accession>
<dbReference type="PANTHER" id="PTHR36109:SF2">
    <property type="entry name" value="MEMBRANE PROTEIN"/>
    <property type="match status" value="1"/>
</dbReference>
<dbReference type="Proteomes" id="UP000305881">
    <property type="component" value="Chromosome"/>
</dbReference>
<keyword evidence="1" id="KW-0812">Transmembrane</keyword>
<proteinExistence type="predicted"/>
<gene>
    <name evidence="2" type="ORF">EQU24_09295</name>
</gene>
<dbReference type="STRING" id="675511.GCA_000341735_01177"/>
<keyword evidence="3" id="KW-1185">Reference proteome</keyword>
<sequence>MRRIYFLVPDIATTHKIVDELMSEGIEERHIHILAKRDTPLEGLPEAGVTIKTDFLAAVERGAALGGSTGVLAGLVALRFAGFAIAGGPLLGVLLAGATIGSLMGGLSGMNSGNSRLRQFEQAIEAGQLLVLVDINKNEIDEIRLLIKKHHPTAEFEGIEPILPPSY</sequence>
<evidence type="ECO:0000313" key="2">
    <source>
        <dbReference type="EMBL" id="QCW82413.1"/>
    </source>
</evidence>
<dbReference type="KEGG" id="mbur:EQU24_09295"/>
<reference evidence="3" key="1">
    <citation type="journal article" date="2019" name="J. Bacteriol.">
        <title>A Mutagenic Screen Identifies a TonB-Dependent Receptor Required for the Lanthanide Metal Switch in the Type I Methanotroph 'Methylotuvimicrobium buryatense' 5GB1C.</title>
        <authorList>
            <person name="Groom J.D."/>
            <person name="Ford S.M."/>
            <person name="Pesesky M.W."/>
            <person name="Lidstrom M.E."/>
        </authorList>
    </citation>
    <scope>NUCLEOTIDE SEQUENCE [LARGE SCALE GENOMIC DNA]</scope>
    <source>
        <strain evidence="3">5GB1C</strain>
    </source>
</reference>
<feature type="transmembrane region" description="Helical" evidence="1">
    <location>
        <begin position="91"/>
        <end position="110"/>
    </location>
</feature>
<dbReference type="InterPro" id="IPR052948">
    <property type="entry name" value="Low_temp-induced_all0457"/>
</dbReference>
<dbReference type="RefSeq" id="WP_017839764.1">
    <property type="nucleotide sequence ID" value="NZ_CP035467.1"/>
</dbReference>
<name>A0A4P9UPD6_METBY</name>
<dbReference type="EMBL" id="CP035467">
    <property type="protein sequence ID" value="QCW82413.1"/>
    <property type="molecule type" value="Genomic_DNA"/>
</dbReference>
<dbReference type="OrthoDB" id="8775484at2"/>
<evidence type="ECO:0000256" key="1">
    <source>
        <dbReference type="SAM" id="Phobius"/>
    </source>
</evidence>
<feature type="transmembrane region" description="Helical" evidence="1">
    <location>
        <begin position="62"/>
        <end position="85"/>
    </location>
</feature>
<dbReference type="PANTHER" id="PTHR36109">
    <property type="entry name" value="MEMBRANE PROTEIN-RELATED"/>
    <property type="match status" value="1"/>
</dbReference>
<keyword evidence="1" id="KW-0472">Membrane</keyword>
<dbReference type="AlphaFoldDB" id="A0A4P9UPD6"/>